<accession>A0ABM0N1I9</accession>
<dbReference type="RefSeq" id="XP_006826130.1">
    <property type="nucleotide sequence ID" value="XM_006826067.1"/>
</dbReference>
<organism evidence="1 2">
    <name type="scientific">Saccoglossus kowalevskii</name>
    <name type="common">Acorn worm</name>
    <dbReference type="NCBI Taxonomy" id="10224"/>
    <lineage>
        <taxon>Eukaryota</taxon>
        <taxon>Metazoa</taxon>
        <taxon>Hemichordata</taxon>
        <taxon>Enteropneusta</taxon>
        <taxon>Harrimaniidae</taxon>
        <taxon>Saccoglossus</taxon>
    </lineage>
</organism>
<evidence type="ECO:0000313" key="2">
    <source>
        <dbReference type="RefSeq" id="XP_006826130.1"/>
    </source>
</evidence>
<dbReference type="Proteomes" id="UP000694865">
    <property type="component" value="Unplaced"/>
</dbReference>
<name>A0ABM0N1I9_SACKO</name>
<gene>
    <name evidence="2" type="primary">LOC102807605</name>
</gene>
<protein>
    <submittedName>
        <fullName evidence="2">Uncharacterized protein LOC102807605</fullName>
    </submittedName>
</protein>
<sequence length="218" mass="23638">MYISALDDSGNMDDPEEVTTYINGDSKVDELPASDDKSYSSTGFTIKYPSSKCSTHSHLCLKIVKNGVYTDNDPTNDFVCLPFIKGVSTAAVGLTNCQSDVIPTSISVSDPNPTNFSSNEPVNATFIIVLQNAGGTKVPGSTPTSDNIAFSSIFIANAASESASIKSDLTDSLVYTWYDVSRSIDEWGEVTYDNLKVTIAIPEVNCKEYQYLCIRFVK</sequence>
<feature type="non-terminal residue" evidence="2">
    <location>
        <position position="218"/>
    </location>
</feature>
<reference evidence="2" key="1">
    <citation type="submission" date="2025-08" db="UniProtKB">
        <authorList>
            <consortium name="RefSeq"/>
        </authorList>
    </citation>
    <scope>IDENTIFICATION</scope>
    <source>
        <tissue evidence="2">Testes</tissue>
    </source>
</reference>
<dbReference type="GeneID" id="102807605"/>
<keyword evidence="1" id="KW-1185">Reference proteome</keyword>
<proteinExistence type="predicted"/>
<evidence type="ECO:0000313" key="1">
    <source>
        <dbReference type="Proteomes" id="UP000694865"/>
    </source>
</evidence>